<dbReference type="SUPFAM" id="SSF51445">
    <property type="entry name" value="(Trans)glycosidases"/>
    <property type="match status" value="1"/>
</dbReference>
<evidence type="ECO:0000256" key="6">
    <source>
        <dbReference type="ARBA" id="ARBA00022729"/>
    </source>
</evidence>
<evidence type="ECO:0000256" key="11">
    <source>
        <dbReference type="SAM" id="SignalP"/>
    </source>
</evidence>
<evidence type="ECO:0000256" key="10">
    <source>
        <dbReference type="SAM" id="MobiDB-lite"/>
    </source>
</evidence>
<sequence>MFVLSRGLVLLALCSLRGFAKSVTKTTTVAKRQNDVGKNNFVRQEGDQLMVNGSEFRYIGTTAYWLPALNSVEDIDNTLKSIAEAGFNVVRTWAFNDVDTIPENGTWFQAVQNGTFVINRGENGLQKLDKVVELAQNHGIYILPSLTNNWNPRLSDSINVTDPISVFRHGRRDLDTGNNLPRNALSNDYGGMDFYVRALGGSQEHDQFFTNRTLIDAFQNYTREIVTRYANHPNVLAWELANDPRCGSTIASSTGCNPQNITRWHAEMAQFINTIDSNHIVATGHQGFFCTGCPKLFPLNPPPRPRPSPAPGSRRSIAVPLTRERLLLERKEAFKKTRAAAKRSTEGSVRVRGRWLSTPTRRQQDSVVGTSFDGSQGVDSEDIMNIPGIGLNSFMLFPDQNSYGPDDPNLDRFNNTLQQGLEWIRLQAEAGQRVGKPVALSAMGLVDQQNAQAFVPFNSTTAPFATNLQNPGCSIPYRATAVSAASIPKSGFGIKYIDTVGGSSQNGLSGAIHYQWSQSGLTTQPGTPIPPPANNPAPGTTNPPAGSSPNDGYALPPISLAGAISAGSGS</sequence>
<keyword evidence="5" id="KW-0964">Secreted</keyword>
<reference evidence="13 14" key="1">
    <citation type="journal article" date="2020" name="ISME J.">
        <title>Uncovering the hidden diversity of litter-decomposition mechanisms in mushroom-forming fungi.</title>
        <authorList>
            <person name="Floudas D."/>
            <person name="Bentzer J."/>
            <person name="Ahren D."/>
            <person name="Johansson T."/>
            <person name="Persson P."/>
            <person name="Tunlid A."/>
        </authorList>
    </citation>
    <scope>NUCLEOTIDE SEQUENCE [LARGE SCALE GENOMIC DNA]</scope>
    <source>
        <strain evidence="13 14">CBS 146.42</strain>
    </source>
</reference>
<keyword evidence="6 11" id="KW-0732">Signal</keyword>
<dbReference type="PANTHER" id="PTHR31451:SF39">
    <property type="entry name" value="MANNAN ENDO-1,4-BETA-MANNOSIDASE 1"/>
    <property type="match status" value="1"/>
</dbReference>
<evidence type="ECO:0000259" key="12">
    <source>
        <dbReference type="Pfam" id="PF00150"/>
    </source>
</evidence>
<name>A0A8H5LGV8_9AGAR</name>
<dbReference type="Gene3D" id="3.20.20.80">
    <property type="entry name" value="Glycosidases"/>
    <property type="match status" value="1"/>
</dbReference>
<evidence type="ECO:0000256" key="1">
    <source>
        <dbReference type="ARBA" id="ARBA00001678"/>
    </source>
</evidence>
<comment type="catalytic activity">
    <reaction evidence="1">
        <text>Random hydrolysis of (1-&gt;4)-beta-D-mannosidic linkages in mannans, galactomannans and glucomannans.</text>
        <dbReference type="EC" id="3.2.1.78"/>
    </reaction>
</comment>
<comment type="similarity">
    <text evidence="3 9">Belongs to the glycosyl hydrolase 5 (cellulase A) family.</text>
</comment>
<dbReference type="GO" id="GO:0016985">
    <property type="term" value="F:mannan endo-1,4-beta-mannosidase activity"/>
    <property type="evidence" value="ECO:0007669"/>
    <property type="project" value="UniProtKB-EC"/>
</dbReference>
<dbReference type="OrthoDB" id="406631at2759"/>
<accession>A0A8H5LGV8</accession>
<dbReference type="GO" id="GO:0005576">
    <property type="term" value="C:extracellular region"/>
    <property type="evidence" value="ECO:0007669"/>
    <property type="project" value="UniProtKB-SubCell"/>
</dbReference>
<keyword evidence="8 9" id="KW-0326">Glycosidase</keyword>
<dbReference type="EC" id="3.2.1.78" evidence="4"/>
<dbReference type="Proteomes" id="UP000559027">
    <property type="component" value="Unassembled WGS sequence"/>
</dbReference>
<evidence type="ECO:0000313" key="14">
    <source>
        <dbReference type="Proteomes" id="UP000559027"/>
    </source>
</evidence>
<proteinExistence type="inferred from homology"/>
<comment type="caution">
    <text evidence="13">The sequence shown here is derived from an EMBL/GenBank/DDBJ whole genome shotgun (WGS) entry which is preliminary data.</text>
</comment>
<feature type="region of interest" description="Disordered" evidence="10">
    <location>
        <begin position="519"/>
        <end position="556"/>
    </location>
</feature>
<feature type="signal peptide" evidence="11">
    <location>
        <begin position="1"/>
        <end position="22"/>
    </location>
</feature>
<dbReference type="GO" id="GO:0046355">
    <property type="term" value="P:mannan catabolic process"/>
    <property type="evidence" value="ECO:0007669"/>
    <property type="project" value="UniProtKB-ARBA"/>
</dbReference>
<dbReference type="EMBL" id="JAACJO010000006">
    <property type="protein sequence ID" value="KAF5356990.1"/>
    <property type="molecule type" value="Genomic_DNA"/>
</dbReference>
<gene>
    <name evidence="13" type="ORF">D9756_006652</name>
</gene>
<keyword evidence="14" id="KW-1185">Reference proteome</keyword>
<dbReference type="InterPro" id="IPR017853">
    <property type="entry name" value="GH"/>
</dbReference>
<keyword evidence="7 9" id="KW-0378">Hydrolase</keyword>
<comment type="subcellular location">
    <subcellularLocation>
        <location evidence="2">Secreted</location>
    </subcellularLocation>
</comment>
<feature type="compositionally biased region" description="Low complexity" evidence="10">
    <location>
        <begin position="536"/>
        <end position="545"/>
    </location>
</feature>
<dbReference type="Pfam" id="PF00150">
    <property type="entry name" value="Cellulase"/>
    <property type="match status" value="1"/>
</dbReference>
<evidence type="ECO:0000256" key="4">
    <source>
        <dbReference type="ARBA" id="ARBA00012706"/>
    </source>
</evidence>
<feature type="chain" id="PRO_5033994242" description="mannan endo-1,4-beta-mannosidase" evidence="11">
    <location>
        <begin position="23"/>
        <end position="570"/>
    </location>
</feature>
<evidence type="ECO:0000256" key="5">
    <source>
        <dbReference type="ARBA" id="ARBA00022525"/>
    </source>
</evidence>
<evidence type="ECO:0000256" key="8">
    <source>
        <dbReference type="ARBA" id="ARBA00023295"/>
    </source>
</evidence>
<evidence type="ECO:0000256" key="3">
    <source>
        <dbReference type="ARBA" id="ARBA00005641"/>
    </source>
</evidence>
<evidence type="ECO:0000256" key="2">
    <source>
        <dbReference type="ARBA" id="ARBA00004613"/>
    </source>
</evidence>
<evidence type="ECO:0000256" key="9">
    <source>
        <dbReference type="RuleBase" id="RU361153"/>
    </source>
</evidence>
<dbReference type="AlphaFoldDB" id="A0A8H5LGV8"/>
<organism evidence="13 14">
    <name type="scientific">Leucocoprinus leucothites</name>
    <dbReference type="NCBI Taxonomy" id="201217"/>
    <lineage>
        <taxon>Eukaryota</taxon>
        <taxon>Fungi</taxon>
        <taxon>Dikarya</taxon>
        <taxon>Basidiomycota</taxon>
        <taxon>Agaricomycotina</taxon>
        <taxon>Agaricomycetes</taxon>
        <taxon>Agaricomycetidae</taxon>
        <taxon>Agaricales</taxon>
        <taxon>Agaricineae</taxon>
        <taxon>Agaricaceae</taxon>
        <taxon>Leucocoprinus</taxon>
    </lineage>
</organism>
<evidence type="ECO:0000313" key="13">
    <source>
        <dbReference type="EMBL" id="KAF5356990.1"/>
    </source>
</evidence>
<feature type="domain" description="Glycoside hydrolase family 5" evidence="12">
    <location>
        <begin position="53"/>
        <end position="285"/>
    </location>
</feature>
<protein>
    <recommendedName>
        <fullName evidence="4">mannan endo-1,4-beta-mannosidase</fullName>
        <ecNumber evidence="4">3.2.1.78</ecNumber>
    </recommendedName>
</protein>
<dbReference type="PANTHER" id="PTHR31451">
    <property type="match status" value="1"/>
</dbReference>
<dbReference type="InterPro" id="IPR045053">
    <property type="entry name" value="MAN-like"/>
</dbReference>
<dbReference type="InterPro" id="IPR001547">
    <property type="entry name" value="Glyco_hydro_5"/>
</dbReference>
<evidence type="ECO:0000256" key="7">
    <source>
        <dbReference type="ARBA" id="ARBA00022801"/>
    </source>
</evidence>